<keyword evidence="1" id="KW-0677">Repeat</keyword>
<proteinExistence type="predicted"/>
<dbReference type="AlphaFoldDB" id="A0A6M5YG88"/>
<dbReference type="InterPro" id="IPR019734">
    <property type="entry name" value="TPR_rpt"/>
</dbReference>
<evidence type="ECO:0000256" key="3">
    <source>
        <dbReference type="PROSITE-ProRule" id="PRU00339"/>
    </source>
</evidence>
<keyword evidence="6" id="KW-1185">Reference proteome</keyword>
<feature type="repeat" description="TPR" evidence="3">
    <location>
        <begin position="110"/>
        <end position="143"/>
    </location>
</feature>
<feature type="repeat" description="TPR" evidence="3">
    <location>
        <begin position="246"/>
        <end position="279"/>
    </location>
</feature>
<sequence>MSCGRDNRQGARIPDYPKPGDSSRTEGAFRALTVAINQSAPASAYAKRAAILLTMGRVNDALADIDEAISRNDNAGLYYLTRAQIFRALQQPGKALENAQRAEILGVDTPELYTLQGDLLQQQNQFNKARLYVAKALQMAPYDGEAYFFNGLMAAKQGDTAQALELYQQSLRLKPRYLETYNQLASIYRSLGNRNAALAYNEQALQYFPDNARLRFGRGLIYHTSGELDSAMACYQQTVKLQPSYYQAFFQIGLINQKYRNYFAALTNYQRVQQLRPQFPRIDTYIGYCHEQTGQYDAAIAAYTKATQQNAADRQATAGLWRSQRRQYAGNSYNSLILPNKPAEPVAPARTRLDTTRVRITTIQPKARVMTSESDSLRRTIKPIVN</sequence>
<organism evidence="5 6">
    <name type="scientific">Spirosoma taeanense</name>
    <dbReference type="NCBI Taxonomy" id="2735870"/>
    <lineage>
        <taxon>Bacteria</taxon>
        <taxon>Pseudomonadati</taxon>
        <taxon>Bacteroidota</taxon>
        <taxon>Cytophagia</taxon>
        <taxon>Cytophagales</taxon>
        <taxon>Cytophagaceae</taxon>
        <taxon>Spirosoma</taxon>
    </lineage>
</organism>
<protein>
    <submittedName>
        <fullName evidence="5">Tetratricopeptide repeat protein</fullName>
    </submittedName>
</protein>
<feature type="repeat" description="TPR" evidence="3">
    <location>
        <begin position="144"/>
        <end position="177"/>
    </location>
</feature>
<dbReference type="PROSITE" id="PS50005">
    <property type="entry name" value="TPR"/>
    <property type="match status" value="5"/>
</dbReference>
<evidence type="ECO:0000313" key="6">
    <source>
        <dbReference type="Proteomes" id="UP000502756"/>
    </source>
</evidence>
<evidence type="ECO:0000313" key="5">
    <source>
        <dbReference type="EMBL" id="QJW92331.1"/>
    </source>
</evidence>
<feature type="repeat" description="TPR" evidence="3">
    <location>
        <begin position="178"/>
        <end position="211"/>
    </location>
</feature>
<keyword evidence="2 3" id="KW-0802">TPR repeat</keyword>
<dbReference type="Proteomes" id="UP000502756">
    <property type="component" value="Chromosome"/>
</dbReference>
<feature type="repeat" description="TPR" evidence="3">
    <location>
        <begin position="212"/>
        <end position="245"/>
    </location>
</feature>
<gene>
    <name evidence="5" type="ORF">HNV11_12410</name>
</gene>
<dbReference type="SUPFAM" id="SSF48452">
    <property type="entry name" value="TPR-like"/>
    <property type="match status" value="1"/>
</dbReference>
<dbReference type="KEGG" id="stae:HNV11_12410"/>
<accession>A0A6M5YG88</accession>
<dbReference type="Pfam" id="PF13432">
    <property type="entry name" value="TPR_16"/>
    <property type="match status" value="3"/>
</dbReference>
<dbReference type="InterPro" id="IPR011990">
    <property type="entry name" value="TPR-like_helical_dom_sf"/>
</dbReference>
<dbReference type="PANTHER" id="PTHR44858">
    <property type="entry name" value="TETRATRICOPEPTIDE REPEAT PROTEIN 6"/>
    <property type="match status" value="1"/>
</dbReference>
<feature type="region of interest" description="Disordered" evidence="4">
    <location>
        <begin position="1"/>
        <end position="24"/>
    </location>
</feature>
<reference evidence="5 6" key="1">
    <citation type="submission" date="2020-05" db="EMBL/GenBank/DDBJ databases">
        <title>Genome sequencing of Spirosoma sp. TS118.</title>
        <authorList>
            <person name="Lee J.-H."/>
            <person name="Jeong S."/>
            <person name="Zhao L."/>
            <person name="Jung J.-H."/>
            <person name="Kim M.-K."/>
            <person name="Lim S."/>
        </authorList>
    </citation>
    <scope>NUCLEOTIDE SEQUENCE [LARGE SCALE GENOMIC DNA]</scope>
    <source>
        <strain evidence="5 6">TS118</strain>
    </source>
</reference>
<name>A0A6M5YG88_9BACT</name>
<dbReference type="PANTHER" id="PTHR44858:SF1">
    <property type="entry name" value="UDP-N-ACETYLGLUCOSAMINE--PEPTIDE N-ACETYLGLUCOSAMINYLTRANSFERASE SPINDLY-RELATED"/>
    <property type="match status" value="1"/>
</dbReference>
<evidence type="ECO:0000256" key="1">
    <source>
        <dbReference type="ARBA" id="ARBA00022737"/>
    </source>
</evidence>
<evidence type="ECO:0000256" key="4">
    <source>
        <dbReference type="SAM" id="MobiDB-lite"/>
    </source>
</evidence>
<evidence type="ECO:0000256" key="2">
    <source>
        <dbReference type="ARBA" id="ARBA00022803"/>
    </source>
</evidence>
<dbReference type="Gene3D" id="1.25.40.10">
    <property type="entry name" value="Tetratricopeptide repeat domain"/>
    <property type="match status" value="4"/>
</dbReference>
<dbReference type="InterPro" id="IPR050498">
    <property type="entry name" value="Ycf3"/>
</dbReference>
<dbReference type="SMART" id="SM00028">
    <property type="entry name" value="TPR"/>
    <property type="match status" value="8"/>
</dbReference>
<dbReference type="EMBL" id="CP053435">
    <property type="protein sequence ID" value="QJW92331.1"/>
    <property type="molecule type" value="Genomic_DNA"/>
</dbReference>